<evidence type="ECO:0000313" key="3">
    <source>
        <dbReference type="Proteomes" id="UP001200145"/>
    </source>
</evidence>
<organism evidence="2 3">
    <name type="scientific">Flavihumibacter fluminis</name>
    <dbReference type="NCBI Taxonomy" id="2909236"/>
    <lineage>
        <taxon>Bacteria</taxon>
        <taxon>Pseudomonadati</taxon>
        <taxon>Bacteroidota</taxon>
        <taxon>Chitinophagia</taxon>
        <taxon>Chitinophagales</taxon>
        <taxon>Chitinophagaceae</taxon>
        <taxon>Flavihumibacter</taxon>
    </lineage>
</organism>
<proteinExistence type="predicted"/>
<keyword evidence="3" id="KW-1185">Reference proteome</keyword>
<dbReference type="RefSeq" id="WP_234863522.1">
    <property type="nucleotide sequence ID" value="NZ_JAKEVY010000001.1"/>
</dbReference>
<feature type="transmembrane region" description="Helical" evidence="1">
    <location>
        <begin position="79"/>
        <end position="96"/>
    </location>
</feature>
<dbReference type="Pfam" id="PF14362">
    <property type="entry name" value="DUF4407"/>
    <property type="match status" value="1"/>
</dbReference>
<name>A0ABS9BCW1_9BACT</name>
<keyword evidence="1" id="KW-1133">Transmembrane helix</keyword>
<keyword evidence="1" id="KW-0472">Membrane</keyword>
<protein>
    <submittedName>
        <fullName evidence="2">DUF4407 domain-containing protein</fullName>
    </submittedName>
</protein>
<evidence type="ECO:0000256" key="1">
    <source>
        <dbReference type="SAM" id="Phobius"/>
    </source>
</evidence>
<gene>
    <name evidence="2" type="ORF">L0U88_00480</name>
</gene>
<dbReference type="EMBL" id="JAKEVY010000001">
    <property type="protein sequence ID" value="MCF1713100.1"/>
    <property type="molecule type" value="Genomic_DNA"/>
</dbReference>
<keyword evidence="1" id="KW-0812">Transmembrane</keyword>
<comment type="caution">
    <text evidence="2">The sequence shown here is derived from an EMBL/GenBank/DDBJ whole genome shotgun (WGS) entry which is preliminary data.</text>
</comment>
<accession>A0ABS9BCW1</accession>
<evidence type="ECO:0000313" key="2">
    <source>
        <dbReference type="EMBL" id="MCF1713100.1"/>
    </source>
</evidence>
<reference evidence="2 3" key="1">
    <citation type="submission" date="2022-01" db="EMBL/GenBank/DDBJ databases">
        <title>Flavihumibacter sp. nov., isolated from sediment of a river.</title>
        <authorList>
            <person name="Liu H."/>
        </authorList>
    </citation>
    <scope>NUCLEOTIDE SEQUENCE [LARGE SCALE GENOMIC DNA]</scope>
    <source>
        <strain evidence="2 3">RY-1</strain>
    </source>
</reference>
<dbReference type="Proteomes" id="UP001200145">
    <property type="component" value="Unassembled WGS sequence"/>
</dbReference>
<dbReference type="InterPro" id="IPR025519">
    <property type="entry name" value="DUF4407"/>
</dbReference>
<feature type="transmembrane region" description="Helical" evidence="1">
    <location>
        <begin position="117"/>
        <end position="136"/>
    </location>
</feature>
<feature type="transmembrane region" description="Helical" evidence="1">
    <location>
        <begin position="53"/>
        <end position="73"/>
    </location>
</feature>
<sequence>MAKPTDAPETTISGYESFSGSKGNNSHFLWWCAGVHQPTLAQYPTEHPKYHTLGGVLLATFVLAALSSGYAFYTIFQHIGWAVAFALLWGAIIFNLDRFMVSTIRKYGMSSSSQWKVAFPRILLALFIGVTIARPLELKLFEKEINVEVESHIQEQIKAFNLKLDTIYEARVAAAMQERNLLLQRRASMQDTLLKLQQAYLMEADGTGGSGRRGIERITRLKQGAYEQTASNYAQLFPGLDTALARQTRFLENAAMELKSDQEKYAQTAYSNIGFLARNKALQSLSDREDSVFMANLLITILIILLETAPILAKLLLPVGPYDIAIAKEELVPMHQLEKSIAREQDTSPKMEVVG</sequence>